<feature type="domain" description="YdbS-like PH" evidence="3">
    <location>
        <begin position="303"/>
        <end position="359"/>
    </location>
</feature>
<reference evidence="4" key="1">
    <citation type="submission" date="2020-08" db="EMBL/GenBank/DDBJ databases">
        <title>Whole genome shotgun sequence of Polymorphospora rubra NBRC 101157.</title>
        <authorList>
            <person name="Komaki H."/>
            <person name="Tamura T."/>
        </authorList>
    </citation>
    <scope>NUCLEOTIDE SEQUENCE</scope>
    <source>
        <strain evidence="4">NBRC 101157</strain>
    </source>
</reference>
<feature type="domain" description="YdbS-like PH" evidence="3">
    <location>
        <begin position="419"/>
        <end position="475"/>
    </location>
</feature>
<feature type="transmembrane region" description="Helical" evidence="2">
    <location>
        <begin position="245"/>
        <end position="269"/>
    </location>
</feature>
<feature type="transmembrane region" description="Helical" evidence="2">
    <location>
        <begin position="88"/>
        <end position="110"/>
    </location>
</feature>
<keyword evidence="2" id="KW-0472">Membrane</keyword>
<dbReference type="PANTHER" id="PTHR34473:SF2">
    <property type="entry name" value="UPF0699 TRANSMEMBRANE PROTEIN YDBT"/>
    <property type="match status" value="1"/>
</dbReference>
<dbReference type="PANTHER" id="PTHR34473">
    <property type="entry name" value="UPF0699 TRANSMEMBRANE PROTEIN YDBS"/>
    <property type="match status" value="1"/>
</dbReference>
<protein>
    <submittedName>
        <fullName evidence="4">Membrane protein</fullName>
    </submittedName>
</protein>
<keyword evidence="2" id="KW-0812">Transmembrane</keyword>
<dbReference type="InterPro" id="IPR005182">
    <property type="entry name" value="YdbS-like_PH"/>
</dbReference>
<keyword evidence="5" id="KW-1185">Reference proteome</keyword>
<proteinExistence type="predicted"/>
<dbReference type="Pfam" id="PF03703">
    <property type="entry name" value="bPH_2"/>
    <property type="match status" value="3"/>
</dbReference>
<dbReference type="InterPro" id="IPR014529">
    <property type="entry name" value="UCP026631"/>
</dbReference>
<organism evidence="4 5">
    <name type="scientific">Polymorphospora rubra</name>
    <dbReference type="NCBI Taxonomy" id="338584"/>
    <lineage>
        <taxon>Bacteria</taxon>
        <taxon>Bacillati</taxon>
        <taxon>Actinomycetota</taxon>
        <taxon>Actinomycetes</taxon>
        <taxon>Micromonosporales</taxon>
        <taxon>Micromonosporaceae</taxon>
        <taxon>Polymorphospora</taxon>
    </lineage>
</organism>
<dbReference type="PIRSF" id="PIRSF026631">
    <property type="entry name" value="UCP026631"/>
    <property type="match status" value="1"/>
</dbReference>
<evidence type="ECO:0000313" key="4">
    <source>
        <dbReference type="EMBL" id="BCJ63160.1"/>
    </source>
</evidence>
<dbReference type="AlphaFoldDB" id="A0A810MRS5"/>
<gene>
    <name evidence="4" type="ORF">Prubr_01810</name>
</gene>
<name>A0A810MRS5_9ACTN</name>
<evidence type="ECO:0000313" key="5">
    <source>
        <dbReference type="Proteomes" id="UP000680866"/>
    </source>
</evidence>
<feature type="compositionally biased region" description="Pro residues" evidence="1">
    <location>
        <begin position="12"/>
        <end position="47"/>
    </location>
</feature>
<feature type="domain" description="YdbS-like PH" evidence="3">
    <location>
        <begin position="109"/>
        <end position="188"/>
    </location>
</feature>
<feature type="transmembrane region" description="Helical" evidence="2">
    <location>
        <begin position="63"/>
        <end position="82"/>
    </location>
</feature>
<evidence type="ECO:0000256" key="1">
    <source>
        <dbReference type="SAM" id="MobiDB-lite"/>
    </source>
</evidence>
<dbReference type="EMBL" id="AP023359">
    <property type="protein sequence ID" value="BCJ63160.1"/>
    <property type="molecule type" value="Genomic_DNA"/>
</dbReference>
<evidence type="ECO:0000256" key="2">
    <source>
        <dbReference type="SAM" id="Phobius"/>
    </source>
</evidence>
<sequence>MRTGRRACEPRAPTPGDGPPAPGPPPGPGTGPPAADPPPDTGGPVPGPDGIEPRQRLHPLSPFLNGAKSLLAIIAAMSWSTLNRVGLGWFALMVVVLLLGSLALYVVSWYNTGYHVVGRELRIHEGLLWRRTRAIPLERLQAVEVVRPLLARLSGLAELRLEVVGGGKTEAPLAYLRIADAAVLRDRLLALAGRAGAATAPAAGVPQGPPVPGGPAPEPGPAGVTLTKPVEAPGRDLHAVSNRDLLVSQLLTPQAFLVPFGIAFVLYQFLSEGTFSFIAVASGLTAMAGVLLQPVRRVIDDWNFRLVREDERLRVRHGLLETRAQTVPLVRVQAIGATWPLLWRPKGWLYLRLHVAGVTVGEGDSGGTDRLLPVGVGPAAQAIMDEVLPRVDLTALPLAAPPARARWLHPFAQPVMGAALTDEVFAVRSGPITRQLLVVPYARIQSVRVVQGPLQRRLGLATVYADTAGGPAAAAVSRDLREAWAMAADLTARARHARATGTTPFPTA</sequence>
<dbReference type="KEGG" id="pry:Prubr_01810"/>
<evidence type="ECO:0000259" key="3">
    <source>
        <dbReference type="Pfam" id="PF03703"/>
    </source>
</evidence>
<dbReference type="RefSeq" id="WP_212820673.1">
    <property type="nucleotide sequence ID" value="NZ_AP023359.1"/>
</dbReference>
<feature type="compositionally biased region" description="Pro residues" evidence="1">
    <location>
        <begin position="207"/>
        <end position="220"/>
    </location>
</feature>
<accession>A0A810MRS5</accession>
<dbReference type="Proteomes" id="UP000680866">
    <property type="component" value="Chromosome"/>
</dbReference>
<feature type="region of interest" description="Disordered" evidence="1">
    <location>
        <begin position="200"/>
        <end position="223"/>
    </location>
</feature>
<keyword evidence="2" id="KW-1133">Transmembrane helix</keyword>
<feature type="transmembrane region" description="Helical" evidence="2">
    <location>
        <begin position="275"/>
        <end position="295"/>
    </location>
</feature>
<feature type="region of interest" description="Disordered" evidence="1">
    <location>
        <begin position="1"/>
        <end position="54"/>
    </location>
</feature>